<dbReference type="InterPro" id="IPR052522">
    <property type="entry name" value="ABC-2_transport_permease"/>
</dbReference>
<keyword evidence="4 6" id="KW-1133">Transmembrane helix</keyword>
<evidence type="ECO:0000313" key="8">
    <source>
        <dbReference type="EMBL" id="RMA78758.1"/>
    </source>
</evidence>
<keyword evidence="5 6" id="KW-0472">Membrane</keyword>
<dbReference type="PANTHER" id="PTHR43332:SF2">
    <property type="entry name" value="INNER MEMBRANE TRANSPORT PERMEASE YADH"/>
    <property type="match status" value="1"/>
</dbReference>
<keyword evidence="6" id="KW-0813">Transport</keyword>
<dbReference type="AlphaFoldDB" id="A0A3M0A7H3"/>
<evidence type="ECO:0000256" key="1">
    <source>
        <dbReference type="ARBA" id="ARBA00004141"/>
    </source>
</evidence>
<dbReference type="PIRSF" id="PIRSF006648">
    <property type="entry name" value="DrrB"/>
    <property type="match status" value="1"/>
</dbReference>
<evidence type="ECO:0000259" key="7">
    <source>
        <dbReference type="PROSITE" id="PS51012"/>
    </source>
</evidence>
<keyword evidence="9" id="KW-1185">Reference proteome</keyword>
<dbReference type="EMBL" id="REFJ01000005">
    <property type="protein sequence ID" value="RMA78758.1"/>
    <property type="molecule type" value="Genomic_DNA"/>
</dbReference>
<keyword evidence="3 6" id="KW-0812">Transmembrane</keyword>
<keyword evidence="6" id="KW-1003">Cell membrane</keyword>
<comment type="similarity">
    <text evidence="2 6">Belongs to the ABC-2 integral membrane protein family.</text>
</comment>
<dbReference type="Proteomes" id="UP000267187">
    <property type="component" value="Unassembled WGS sequence"/>
</dbReference>
<dbReference type="InterPro" id="IPR047817">
    <property type="entry name" value="ABC2_TM_bact-type"/>
</dbReference>
<dbReference type="Pfam" id="PF01061">
    <property type="entry name" value="ABC2_membrane"/>
    <property type="match status" value="1"/>
</dbReference>
<dbReference type="PANTHER" id="PTHR43332">
    <property type="entry name" value="INNER MEMBRANE TRANSPORT PERMEASE YADH-RELATED"/>
    <property type="match status" value="1"/>
</dbReference>
<feature type="transmembrane region" description="Helical" evidence="6">
    <location>
        <begin position="59"/>
        <end position="78"/>
    </location>
</feature>
<comment type="subcellular location">
    <subcellularLocation>
        <location evidence="6">Cell inner membrane</location>
        <topology evidence="6">Multi-pass membrane protein</topology>
    </subcellularLocation>
    <subcellularLocation>
        <location evidence="1">Membrane</location>
        <topology evidence="1">Multi-pass membrane protein</topology>
    </subcellularLocation>
</comment>
<comment type="caution">
    <text evidence="8">The sequence shown here is derived from an EMBL/GenBank/DDBJ whole genome shotgun (WGS) entry which is preliminary data.</text>
</comment>
<dbReference type="PRINTS" id="PR00164">
    <property type="entry name" value="ABC2TRNSPORT"/>
</dbReference>
<feature type="transmembrane region" description="Helical" evidence="6">
    <location>
        <begin position="225"/>
        <end position="246"/>
    </location>
</feature>
<accession>A0A3M0A7H3</accession>
<dbReference type="NCBIfam" id="NF011648">
    <property type="entry name" value="PRK15066.1"/>
    <property type="match status" value="1"/>
</dbReference>
<dbReference type="GO" id="GO:0140359">
    <property type="term" value="F:ABC-type transporter activity"/>
    <property type="evidence" value="ECO:0007669"/>
    <property type="project" value="InterPro"/>
</dbReference>
<feature type="transmembrane region" description="Helical" evidence="6">
    <location>
        <begin position="171"/>
        <end position="190"/>
    </location>
</feature>
<evidence type="ECO:0000256" key="6">
    <source>
        <dbReference type="RuleBase" id="RU361157"/>
    </source>
</evidence>
<dbReference type="GO" id="GO:0043190">
    <property type="term" value="C:ATP-binding cassette (ABC) transporter complex"/>
    <property type="evidence" value="ECO:0007669"/>
    <property type="project" value="InterPro"/>
</dbReference>
<evidence type="ECO:0000256" key="5">
    <source>
        <dbReference type="ARBA" id="ARBA00023136"/>
    </source>
</evidence>
<evidence type="ECO:0000256" key="4">
    <source>
        <dbReference type="ARBA" id="ARBA00022989"/>
    </source>
</evidence>
<feature type="transmembrane region" description="Helical" evidence="6">
    <location>
        <begin position="144"/>
        <end position="165"/>
    </location>
</feature>
<organism evidence="8 9">
    <name type="scientific">Umboniibacter marinipuniceus</name>
    <dbReference type="NCBI Taxonomy" id="569599"/>
    <lineage>
        <taxon>Bacteria</taxon>
        <taxon>Pseudomonadati</taxon>
        <taxon>Pseudomonadota</taxon>
        <taxon>Gammaproteobacteria</taxon>
        <taxon>Cellvibrionales</taxon>
        <taxon>Cellvibrionaceae</taxon>
        <taxon>Umboniibacter</taxon>
    </lineage>
</organism>
<feature type="domain" description="ABC transmembrane type-2" evidence="7">
    <location>
        <begin position="23"/>
        <end position="252"/>
    </location>
</feature>
<protein>
    <recommendedName>
        <fullName evidence="6">Transport permease protein</fullName>
    </recommendedName>
</protein>
<feature type="transmembrane region" description="Helical" evidence="6">
    <location>
        <begin position="29"/>
        <end position="47"/>
    </location>
</feature>
<dbReference type="RefSeq" id="WP_121877400.1">
    <property type="nucleotide sequence ID" value="NZ_REFJ01000005.1"/>
</dbReference>
<dbReference type="InterPro" id="IPR000412">
    <property type="entry name" value="ABC_2_transport"/>
</dbReference>
<dbReference type="OrthoDB" id="9804001at2"/>
<gene>
    <name evidence="8" type="ORF">DFR27_2096</name>
</gene>
<evidence type="ECO:0000313" key="9">
    <source>
        <dbReference type="Proteomes" id="UP000267187"/>
    </source>
</evidence>
<name>A0A3M0A7H3_9GAMM</name>
<dbReference type="PROSITE" id="PS51012">
    <property type="entry name" value="ABC_TM2"/>
    <property type="match status" value="1"/>
</dbReference>
<evidence type="ECO:0000256" key="2">
    <source>
        <dbReference type="ARBA" id="ARBA00007783"/>
    </source>
</evidence>
<sequence length="256" mass="28045">MNSRELWIAYLTIVRKEVRRFIRIWPQTILPPAVTTGLYFVIFGALIGQRIGPMGGFSYMEFVAPGLIMMTIITNSYSNVASSFFSAKFQNSVEELLVSPTPNWVILAGWVSGGVARGLCVAAVVTVLTLIFTDLSVTHLGLTCLVILNTAILFATAGFINAVYARTFDDISIIPTFVLTPLTYLGGIFYSISLLPAFWQSASMANPIFYMVNAFRYGVLGESDVSPMIAIVMTLGLTAILVWAALRLLNSSRMRA</sequence>
<feature type="transmembrane region" description="Helical" evidence="6">
    <location>
        <begin position="104"/>
        <end position="132"/>
    </location>
</feature>
<reference evidence="8 9" key="1">
    <citation type="submission" date="2018-10" db="EMBL/GenBank/DDBJ databases">
        <title>Genomic Encyclopedia of Type Strains, Phase IV (KMG-IV): sequencing the most valuable type-strain genomes for metagenomic binning, comparative biology and taxonomic classification.</title>
        <authorList>
            <person name="Goeker M."/>
        </authorList>
    </citation>
    <scope>NUCLEOTIDE SEQUENCE [LARGE SCALE GENOMIC DNA]</scope>
    <source>
        <strain evidence="8 9">DSM 25080</strain>
    </source>
</reference>
<evidence type="ECO:0000256" key="3">
    <source>
        <dbReference type="ARBA" id="ARBA00022692"/>
    </source>
</evidence>
<proteinExistence type="inferred from homology"/>
<dbReference type="InterPro" id="IPR013525">
    <property type="entry name" value="ABC2_TM"/>
</dbReference>